<evidence type="ECO:0000256" key="1">
    <source>
        <dbReference type="SAM" id="MobiDB-lite"/>
    </source>
</evidence>
<evidence type="ECO:0000313" key="4">
    <source>
        <dbReference type="Proteomes" id="UP000505210"/>
    </source>
</evidence>
<feature type="domain" description="FHA" evidence="2">
    <location>
        <begin position="26"/>
        <end position="74"/>
    </location>
</feature>
<dbReference type="Gene3D" id="2.60.200.20">
    <property type="match status" value="1"/>
</dbReference>
<dbReference type="EMBL" id="CP053661">
    <property type="protein sequence ID" value="QKD81791.1"/>
    <property type="molecule type" value="Genomic_DNA"/>
</dbReference>
<proteinExistence type="predicted"/>
<feature type="compositionally biased region" description="Pro residues" evidence="1">
    <location>
        <begin position="152"/>
        <end position="172"/>
    </location>
</feature>
<dbReference type="SUPFAM" id="SSF49879">
    <property type="entry name" value="SMAD/FHA domain"/>
    <property type="match status" value="1"/>
</dbReference>
<name>A0A6M8BDT6_9CYAN</name>
<accession>A0A6M8BDT6</accession>
<sequence>MITLSLLHPVKQVPAQVWKFENESVIRIGRATDNNVILYSAVVSRHHVELRRVGANWEIVNLGTNGTYLDGKRITQVPLTDGAVIRLARSGPNIKIRLGSENGDDPPTTGLVSDRTVGQPASDLPQAPTEITRGRQEGDPDSPDAATKIHRPPTPGGAIPVPPHLQLPDPPT</sequence>
<organism evidence="3 4">
    <name type="scientific">Thermoleptolyngbya sichuanensis A183</name>
    <dbReference type="NCBI Taxonomy" id="2737172"/>
    <lineage>
        <taxon>Bacteria</taxon>
        <taxon>Bacillati</taxon>
        <taxon>Cyanobacteriota</taxon>
        <taxon>Cyanophyceae</taxon>
        <taxon>Oculatellales</taxon>
        <taxon>Oculatellaceae</taxon>
        <taxon>Thermoleptolyngbya</taxon>
        <taxon>Thermoleptolyngbya sichuanensis</taxon>
    </lineage>
</organism>
<dbReference type="Pfam" id="PF00498">
    <property type="entry name" value="FHA"/>
    <property type="match status" value="1"/>
</dbReference>
<dbReference type="InterPro" id="IPR008984">
    <property type="entry name" value="SMAD_FHA_dom_sf"/>
</dbReference>
<dbReference type="InterPro" id="IPR000253">
    <property type="entry name" value="FHA_dom"/>
</dbReference>
<reference evidence="3 4" key="1">
    <citation type="submission" date="2020-05" db="EMBL/GenBank/DDBJ databases">
        <title>Complete genome sequence of of a novel Thermoleptolyngbya strain isolated from hot springs of Ganzi, Sichuan China.</title>
        <authorList>
            <person name="Tang J."/>
            <person name="Daroch M."/>
            <person name="Li L."/>
            <person name="Waleron K."/>
            <person name="Waleron M."/>
            <person name="Waleron M."/>
        </authorList>
    </citation>
    <scope>NUCLEOTIDE SEQUENCE [LARGE SCALE GENOMIC DNA]</scope>
    <source>
        <strain evidence="3 4">PKUAC-SCTA183</strain>
    </source>
</reference>
<dbReference type="CDD" id="cd00060">
    <property type="entry name" value="FHA"/>
    <property type="match status" value="1"/>
</dbReference>
<dbReference type="KEGG" id="theu:HPC62_05895"/>
<dbReference type="SMART" id="SM00240">
    <property type="entry name" value="FHA"/>
    <property type="match status" value="1"/>
</dbReference>
<feature type="region of interest" description="Disordered" evidence="1">
    <location>
        <begin position="95"/>
        <end position="172"/>
    </location>
</feature>
<dbReference type="PROSITE" id="PS50006">
    <property type="entry name" value="FHA_DOMAIN"/>
    <property type="match status" value="1"/>
</dbReference>
<dbReference type="AlphaFoldDB" id="A0A6M8BDT6"/>
<gene>
    <name evidence="3" type="ORF">HPC62_05895</name>
</gene>
<keyword evidence="4" id="KW-1185">Reference proteome</keyword>
<evidence type="ECO:0000313" key="3">
    <source>
        <dbReference type="EMBL" id="QKD81791.1"/>
    </source>
</evidence>
<dbReference type="Proteomes" id="UP000505210">
    <property type="component" value="Chromosome"/>
</dbReference>
<dbReference type="RefSeq" id="WP_172354180.1">
    <property type="nucleotide sequence ID" value="NZ_CP053661.1"/>
</dbReference>
<evidence type="ECO:0000259" key="2">
    <source>
        <dbReference type="PROSITE" id="PS50006"/>
    </source>
</evidence>
<protein>
    <submittedName>
        <fullName evidence="3">FHA domain-containing protein</fullName>
    </submittedName>
</protein>